<dbReference type="InterPro" id="IPR019302">
    <property type="entry name" value="CAP12/PCTIR_TIR_dom"/>
</dbReference>
<evidence type="ECO:0000313" key="3">
    <source>
        <dbReference type="Proteomes" id="UP001527052"/>
    </source>
</evidence>
<proteinExistence type="predicted"/>
<reference evidence="2 3" key="1">
    <citation type="submission" date="2022-05" db="EMBL/GenBank/DDBJ databases">
        <title>Genome Sequencing of Bee-Associated Microbes.</title>
        <authorList>
            <person name="Dunlap C."/>
        </authorList>
    </citation>
    <scope>NUCLEOTIDE SEQUENCE [LARGE SCALE GENOMIC DNA]</scope>
    <source>
        <strain evidence="2 3">NRRL BD-083</strain>
    </source>
</reference>
<sequence length="255" mass="28679">MNYYRKKELINNLIEQMQYTLCDSPHLSILLTKGEEVLTNVFGKNSSHTKKFKNALEVETNYDSFPHSFEIGKGKILSVLGVALQEIELDELFPSTSTLSPDTEVTEPTKSNKVFIVHGHDDGLKNEVARFVERLGLEAVILHEQANAGNTIIEKIENNSDVGFAIVLYTPCDEGKSKSSEQLRSRARQNVVFEHGFFIAKLGRSNVVALHKGEDLELPNDISGVVYVKYESSAWKYEIAKEMVATGYNVDYMKI</sequence>
<evidence type="ECO:0000313" key="2">
    <source>
        <dbReference type="EMBL" id="MCY9545358.1"/>
    </source>
</evidence>
<gene>
    <name evidence="2" type="ORF">M5W82_00170</name>
</gene>
<evidence type="ECO:0000259" key="1">
    <source>
        <dbReference type="Pfam" id="PF10137"/>
    </source>
</evidence>
<keyword evidence="3" id="KW-1185">Reference proteome</keyword>
<comment type="caution">
    <text evidence="2">The sequence shown here is derived from an EMBL/GenBank/DDBJ whole genome shotgun (WGS) entry which is preliminary data.</text>
</comment>
<feature type="domain" description="CD-NTase-associated protein 12/Pycsar effector protein TIR" evidence="1">
    <location>
        <begin position="113"/>
        <end position="231"/>
    </location>
</feature>
<dbReference type="EMBL" id="JAMDLZ010000001">
    <property type="protein sequence ID" value="MCY9545358.1"/>
    <property type="molecule type" value="Genomic_DNA"/>
</dbReference>
<name>A0ABT4EK21_9BACI</name>
<accession>A0ABT4EK21</accession>
<protein>
    <submittedName>
        <fullName evidence="2">Nucleotide-binding protein</fullName>
    </submittedName>
</protein>
<dbReference type="Proteomes" id="UP001527052">
    <property type="component" value="Unassembled WGS sequence"/>
</dbReference>
<organism evidence="2 3">
    <name type="scientific">Lysinibacillus xylanilyticus</name>
    <dbReference type="NCBI Taxonomy" id="582475"/>
    <lineage>
        <taxon>Bacteria</taxon>
        <taxon>Bacillati</taxon>
        <taxon>Bacillota</taxon>
        <taxon>Bacilli</taxon>
        <taxon>Bacillales</taxon>
        <taxon>Bacillaceae</taxon>
        <taxon>Lysinibacillus</taxon>
    </lineage>
</organism>
<dbReference type="RefSeq" id="WP_268635625.1">
    <property type="nucleotide sequence ID" value="NZ_JAMDLZ010000001.1"/>
</dbReference>
<dbReference type="Pfam" id="PF10137">
    <property type="entry name" value="CAP12-PCTIR_TIR"/>
    <property type="match status" value="1"/>
</dbReference>